<reference evidence="1" key="3">
    <citation type="submission" date="2025-09" db="UniProtKB">
        <authorList>
            <consortium name="Ensembl"/>
        </authorList>
    </citation>
    <scope>IDENTIFICATION</scope>
</reference>
<organism evidence="1 2">
    <name type="scientific">Sparus aurata</name>
    <name type="common">Gilthead sea bream</name>
    <dbReference type="NCBI Taxonomy" id="8175"/>
    <lineage>
        <taxon>Eukaryota</taxon>
        <taxon>Metazoa</taxon>
        <taxon>Chordata</taxon>
        <taxon>Craniata</taxon>
        <taxon>Vertebrata</taxon>
        <taxon>Euteleostomi</taxon>
        <taxon>Actinopterygii</taxon>
        <taxon>Neopterygii</taxon>
        <taxon>Teleostei</taxon>
        <taxon>Neoteleostei</taxon>
        <taxon>Acanthomorphata</taxon>
        <taxon>Eupercaria</taxon>
        <taxon>Spariformes</taxon>
        <taxon>Sparidae</taxon>
        <taxon>Sparus</taxon>
    </lineage>
</organism>
<name>A0A671U6E5_SPAAU</name>
<dbReference type="Ensembl" id="ENSSAUT00010009954.1">
    <property type="protein sequence ID" value="ENSSAUP00010009327.1"/>
    <property type="gene ID" value="ENSSAUG00010004614.1"/>
</dbReference>
<keyword evidence="2" id="KW-1185">Reference proteome</keyword>
<dbReference type="Proteomes" id="UP000472265">
    <property type="component" value="Chromosome 7"/>
</dbReference>
<evidence type="ECO:0000313" key="1">
    <source>
        <dbReference type="Ensembl" id="ENSSAUP00010009327.1"/>
    </source>
</evidence>
<reference evidence="1" key="1">
    <citation type="submission" date="2021-04" db="EMBL/GenBank/DDBJ databases">
        <authorList>
            <consortium name="Wellcome Sanger Institute Data Sharing"/>
        </authorList>
    </citation>
    <scope>NUCLEOTIDE SEQUENCE [LARGE SCALE GENOMIC DNA]</scope>
</reference>
<reference evidence="1" key="2">
    <citation type="submission" date="2025-08" db="UniProtKB">
        <authorList>
            <consortium name="Ensembl"/>
        </authorList>
    </citation>
    <scope>IDENTIFICATION</scope>
</reference>
<protein>
    <submittedName>
        <fullName evidence="1">Uncharacterized protein</fullName>
    </submittedName>
</protein>
<evidence type="ECO:0000313" key="2">
    <source>
        <dbReference type="Proteomes" id="UP000472265"/>
    </source>
</evidence>
<accession>A0A671U6E5</accession>
<dbReference type="AlphaFoldDB" id="A0A671U6E5"/>
<dbReference type="GeneTree" id="ENSGT00600000085659"/>
<dbReference type="InParanoid" id="A0A671U6E5"/>
<dbReference type="OMA" id="HAEYSIF"/>
<proteinExistence type="predicted"/>
<sequence>VNDYIRFLRVDSDMLTALGARNGPYANARGYHDDEKAGVYADVGVGKASAKWSVFDAEAKGPNAAAGAEITRTSAQAMAKAELVGASASAGPLKAEVGLGVNTGVSIGSSGVETKVLGTGVSIGREVGVSLLGSEIKFKLW</sequence>